<reference evidence="7 8" key="1">
    <citation type="journal article" date="2024" name="G3 (Bethesda)">
        <title>Genome assembly of Hibiscus sabdariffa L. provides insights into metabolisms of medicinal natural products.</title>
        <authorList>
            <person name="Kim T."/>
        </authorList>
    </citation>
    <scope>NUCLEOTIDE SEQUENCE [LARGE SCALE GENOMIC DNA]</scope>
    <source>
        <strain evidence="7">TK-2024</strain>
        <tissue evidence="7">Old leaves</tissue>
    </source>
</reference>
<keyword evidence="5" id="KW-0539">Nucleus</keyword>
<keyword evidence="8" id="KW-1185">Reference proteome</keyword>
<evidence type="ECO:0000313" key="8">
    <source>
        <dbReference type="Proteomes" id="UP001396334"/>
    </source>
</evidence>
<proteinExistence type="inferred from homology"/>
<comment type="subcellular location">
    <subcellularLocation>
        <location evidence="1">Cytoplasm</location>
    </subcellularLocation>
</comment>
<keyword evidence="3" id="KW-0203">Cytokinin biosynthesis</keyword>
<keyword evidence="2" id="KW-0963">Cytoplasm</keyword>
<dbReference type="InterPro" id="IPR044670">
    <property type="entry name" value="SOFL"/>
</dbReference>
<evidence type="ECO:0000256" key="2">
    <source>
        <dbReference type="ARBA" id="ARBA00022490"/>
    </source>
</evidence>
<comment type="caution">
    <text evidence="7">The sequence shown here is derived from an EMBL/GenBank/DDBJ whole genome shotgun (WGS) entry which is preliminary data.</text>
</comment>
<dbReference type="Proteomes" id="UP001396334">
    <property type="component" value="Unassembled WGS sequence"/>
</dbReference>
<comment type="similarity">
    <text evidence="6">Belongs to the SOFL plant protein family.</text>
</comment>
<evidence type="ECO:0000256" key="5">
    <source>
        <dbReference type="ARBA" id="ARBA00023242"/>
    </source>
</evidence>
<dbReference type="PANTHER" id="PTHR33347">
    <property type="entry name" value="OSJNBA0091C07.3 PROTEIN"/>
    <property type="match status" value="1"/>
</dbReference>
<evidence type="ECO:0000256" key="3">
    <source>
        <dbReference type="ARBA" id="ARBA00022712"/>
    </source>
</evidence>
<gene>
    <name evidence="7" type="ORF">V6N11_074666</name>
</gene>
<evidence type="ECO:0000256" key="1">
    <source>
        <dbReference type="ARBA" id="ARBA00004496"/>
    </source>
</evidence>
<dbReference type="EMBL" id="JBBPBN010000026">
    <property type="protein sequence ID" value="KAK9007748.1"/>
    <property type="molecule type" value="Genomic_DNA"/>
</dbReference>
<evidence type="ECO:0000256" key="6">
    <source>
        <dbReference type="ARBA" id="ARBA00024199"/>
    </source>
</evidence>
<name>A0ABR2R4N1_9ROSI</name>
<evidence type="ECO:0000256" key="4">
    <source>
        <dbReference type="ARBA" id="ARBA00022864"/>
    </source>
</evidence>
<protein>
    <submittedName>
        <fullName evidence="7">Uncharacterized protein</fullName>
    </submittedName>
</protein>
<sequence length="182" mass="20407">MDAFGFASECNNNSGYESGWTDYLDHSFISSNPTSEGDKEDFVFVVKQEEDDLSMVSDASSGPPHDDNGNGCCFDDDNDGIGDDRYRHFMPKLAALDENGADERCRNEERREQGSLLDDTATSSPVMKFTKKIIAQTYDQASMESVFDYQQGFSATQFKEGAAFHEHFGSKNHTINWKFQGK</sequence>
<keyword evidence="4" id="KW-0932">Cytokinin signaling pathway</keyword>
<accession>A0ABR2R4N1</accession>
<evidence type="ECO:0000313" key="7">
    <source>
        <dbReference type="EMBL" id="KAK9007748.1"/>
    </source>
</evidence>
<organism evidence="7 8">
    <name type="scientific">Hibiscus sabdariffa</name>
    <name type="common">roselle</name>
    <dbReference type="NCBI Taxonomy" id="183260"/>
    <lineage>
        <taxon>Eukaryota</taxon>
        <taxon>Viridiplantae</taxon>
        <taxon>Streptophyta</taxon>
        <taxon>Embryophyta</taxon>
        <taxon>Tracheophyta</taxon>
        <taxon>Spermatophyta</taxon>
        <taxon>Magnoliopsida</taxon>
        <taxon>eudicotyledons</taxon>
        <taxon>Gunneridae</taxon>
        <taxon>Pentapetalae</taxon>
        <taxon>rosids</taxon>
        <taxon>malvids</taxon>
        <taxon>Malvales</taxon>
        <taxon>Malvaceae</taxon>
        <taxon>Malvoideae</taxon>
        <taxon>Hibiscus</taxon>
    </lineage>
</organism>
<dbReference type="PANTHER" id="PTHR33347:SF1">
    <property type="entry name" value="PROTEIN SOB FIVE-LIKE 5"/>
    <property type="match status" value="1"/>
</dbReference>